<accession>A0A385D667</accession>
<dbReference type="GeneID" id="300112877"/>
<dbReference type="AlphaFoldDB" id="A0A385D667"/>
<gene>
    <name evidence="2" type="ORF">D0C37_01265</name>
</gene>
<protein>
    <submittedName>
        <fullName evidence="2">VOC family protein</fullName>
    </submittedName>
</protein>
<dbReference type="KEGG" id="sky:D0C37_01265"/>
<dbReference type="InterPro" id="IPR029068">
    <property type="entry name" value="Glyas_Bleomycin-R_OHBP_Dase"/>
</dbReference>
<dbReference type="EMBL" id="CP031742">
    <property type="protein sequence ID" value="AXQ53401.1"/>
    <property type="molecule type" value="Genomic_DNA"/>
</dbReference>
<feature type="domain" description="VOC" evidence="1">
    <location>
        <begin position="6"/>
        <end position="122"/>
    </location>
</feature>
<dbReference type="PROSITE" id="PS51819">
    <property type="entry name" value="VOC"/>
    <property type="match status" value="1"/>
</dbReference>
<dbReference type="Pfam" id="PF18029">
    <property type="entry name" value="Glyoxalase_6"/>
    <property type="match status" value="1"/>
</dbReference>
<dbReference type="PANTHER" id="PTHR35908">
    <property type="entry name" value="HYPOTHETICAL FUSION PROTEIN"/>
    <property type="match status" value="1"/>
</dbReference>
<reference evidence="2 3" key="1">
    <citation type="submission" date="2018-08" db="EMBL/GenBank/DDBJ databases">
        <authorList>
            <person name="Ferrada E.E."/>
            <person name="Latorre B.A."/>
        </authorList>
    </citation>
    <scope>NUCLEOTIDE SEQUENCE [LARGE SCALE GENOMIC DNA]</scope>
    <source>
        <strain evidence="2 3">VK-A60T</strain>
    </source>
</reference>
<dbReference type="PANTHER" id="PTHR35908:SF1">
    <property type="entry name" value="CONSERVED PROTEIN"/>
    <property type="match status" value="1"/>
</dbReference>
<dbReference type="CDD" id="cd06587">
    <property type="entry name" value="VOC"/>
    <property type="match status" value="1"/>
</dbReference>
<dbReference type="Proteomes" id="UP000259636">
    <property type="component" value="Chromosome"/>
</dbReference>
<dbReference type="InterPro" id="IPR041581">
    <property type="entry name" value="Glyoxalase_6"/>
</dbReference>
<dbReference type="SUPFAM" id="SSF54593">
    <property type="entry name" value="Glyoxalase/Bleomycin resistance protein/Dihydroxybiphenyl dioxygenase"/>
    <property type="match status" value="1"/>
</dbReference>
<evidence type="ECO:0000313" key="3">
    <source>
        <dbReference type="Proteomes" id="UP000259636"/>
    </source>
</evidence>
<dbReference type="Gene3D" id="3.10.180.10">
    <property type="entry name" value="2,3-Dihydroxybiphenyl 1,2-Dioxygenase, domain 1"/>
    <property type="match status" value="1"/>
</dbReference>
<sequence length="122" mass="13083">MTASMKLTAVTLDCADPLALAAFYGAATGLDLDERSTGDFAALAGGDGPALAFQRVDGYRAPRWPDQQVPQQLHLDFHVADLDTAEARLLSLGAVRPEPQPLAERWRVLLDPAGHPFCLTAK</sequence>
<evidence type="ECO:0000259" key="1">
    <source>
        <dbReference type="PROSITE" id="PS51819"/>
    </source>
</evidence>
<evidence type="ECO:0000313" key="2">
    <source>
        <dbReference type="EMBL" id="AXQ53401.1"/>
    </source>
</evidence>
<name>A0A385D667_9ACTN</name>
<dbReference type="RefSeq" id="WP_101277903.1">
    <property type="nucleotide sequence ID" value="NZ_CP031742.1"/>
</dbReference>
<organism evidence="2 3">
    <name type="scientific">Streptomyces koyangensis</name>
    <dbReference type="NCBI Taxonomy" id="188770"/>
    <lineage>
        <taxon>Bacteria</taxon>
        <taxon>Bacillati</taxon>
        <taxon>Actinomycetota</taxon>
        <taxon>Actinomycetes</taxon>
        <taxon>Kitasatosporales</taxon>
        <taxon>Streptomycetaceae</taxon>
        <taxon>Streptomyces</taxon>
        <taxon>Streptomyces aurantiacus group</taxon>
    </lineage>
</organism>
<dbReference type="InterPro" id="IPR037523">
    <property type="entry name" value="VOC_core"/>
</dbReference>
<proteinExistence type="predicted"/>